<evidence type="ECO:0000313" key="2">
    <source>
        <dbReference type="Proteomes" id="UP000287910"/>
    </source>
</evidence>
<protein>
    <submittedName>
        <fullName evidence="1">Uncharacterized protein</fullName>
    </submittedName>
</protein>
<comment type="caution">
    <text evidence="1">The sequence shown here is derived from an EMBL/GenBank/DDBJ whole genome shotgun (WGS) entry which is preliminary data.</text>
</comment>
<accession>A0A432LCX9</accession>
<gene>
    <name evidence="1" type="ORF">EK386_09545</name>
</gene>
<reference evidence="1 2" key="1">
    <citation type="submission" date="2018-12" db="EMBL/GenBank/DDBJ databases">
        <title>Lysinibacillus antri sp. nov., isolated from a cave soil.</title>
        <authorList>
            <person name="Narsing Rao M.P."/>
            <person name="Zhang H."/>
            <person name="Dong Z.-Y."/>
            <person name="Niu X.-K."/>
            <person name="Zhang K."/>
            <person name="Fang B.-Z."/>
            <person name="Kang Y.-Q."/>
            <person name="Xiao M."/>
            <person name="Li W.-J."/>
        </authorList>
    </citation>
    <scope>NUCLEOTIDE SEQUENCE [LARGE SCALE GENOMIC DNA]</scope>
    <source>
        <strain evidence="1 2">SYSU K30002</strain>
    </source>
</reference>
<dbReference type="Proteomes" id="UP000287910">
    <property type="component" value="Unassembled WGS sequence"/>
</dbReference>
<evidence type="ECO:0000313" key="1">
    <source>
        <dbReference type="EMBL" id="RUL53196.1"/>
    </source>
</evidence>
<keyword evidence="2" id="KW-1185">Reference proteome</keyword>
<dbReference type="RefSeq" id="WP_126658934.1">
    <property type="nucleotide sequence ID" value="NZ_RYYR01000010.1"/>
</dbReference>
<sequence>MVMIEVPIPKSGNYLAKYSAFQWTLTILDNPMQRRRLQFSSSNIYEEIGYIEVNGYAYEKLIFDFKKGRLKILIRQSDPKAVHNILNALTIHTSPTSQLYYLNKRRNKPDGTVKE</sequence>
<name>A0A432LCX9_9BACI</name>
<organism evidence="1 2">
    <name type="scientific">Lysinibacillus antri</name>
    <dbReference type="NCBI Taxonomy" id="2498145"/>
    <lineage>
        <taxon>Bacteria</taxon>
        <taxon>Bacillati</taxon>
        <taxon>Bacillota</taxon>
        <taxon>Bacilli</taxon>
        <taxon>Bacillales</taxon>
        <taxon>Bacillaceae</taxon>
        <taxon>Lysinibacillus</taxon>
    </lineage>
</organism>
<dbReference type="EMBL" id="RYYR01000010">
    <property type="protein sequence ID" value="RUL53196.1"/>
    <property type="molecule type" value="Genomic_DNA"/>
</dbReference>
<proteinExistence type="predicted"/>
<dbReference type="AlphaFoldDB" id="A0A432LCX9"/>